<evidence type="ECO:0000256" key="3">
    <source>
        <dbReference type="ARBA" id="ARBA00022737"/>
    </source>
</evidence>
<evidence type="ECO:0000256" key="7">
    <source>
        <dbReference type="ARBA" id="ARBA00023132"/>
    </source>
</evidence>
<keyword evidence="7" id="KW-0906">Nuclear pore complex</keyword>
<dbReference type="VEuPathDB" id="VectorBase:CSON006929"/>
<dbReference type="GO" id="GO:0036228">
    <property type="term" value="P:protein localization to nuclear inner membrane"/>
    <property type="evidence" value="ECO:0007669"/>
    <property type="project" value="TreeGrafter"/>
</dbReference>
<feature type="domain" description="Nup54 C-terminal interacting" evidence="12">
    <location>
        <begin position="557"/>
        <end position="595"/>
    </location>
</feature>
<dbReference type="EMBL" id="UFQT01002611">
    <property type="protein sequence ID" value="SSX33765.1"/>
    <property type="molecule type" value="Genomic_DNA"/>
</dbReference>
<evidence type="ECO:0000256" key="9">
    <source>
        <dbReference type="ARBA" id="ARBA00060798"/>
    </source>
</evidence>
<dbReference type="InterPro" id="IPR040985">
    <property type="entry name" value="Nup54_C"/>
</dbReference>
<dbReference type="GO" id="GO:0006607">
    <property type="term" value="P:NLS-bearing protein import into nucleus"/>
    <property type="evidence" value="ECO:0007669"/>
    <property type="project" value="TreeGrafter"/>
</dbReference>
<keyword evidence="6" id="KW-0811">Translocation</keyword>
<dbReference type="OMA" id="MMQTRLH"/>
<evidence type="ECO:0000313" key="13">
    <source>
        <dbReference type="EMBL" id="SSX14354.1"/>
    </source>
</evidence>
<feature type="compositionally biased region" description="Polar residues" evidence="10">
    <location>
        <begin position="105"/>
        <end position="127"/>
    </location>
</feature>
<evidence type="ECO:0000256" key="4">
    <source>
        <dbReference type="ARBA" id="ARBA00022816"/>
    </source>
</evidence>
<keyword evidence="2" id="KW-0813">Transport</keyword>
<dbReference type="Gene3D" id="1.20.5.490">
    <property type="entry name" value="Single helix bin"/>
    <property type="match status" value="1"/>
</dbReference>
<keyword evidence="8" id="KW-0539">Nucleus</keyword>
<evidence type="ECO:0000256" key="6">
    <source>
        <dbReference type="ARBA" id="ARBA00023010"/>
    </source>
</evidence>
<evidence type="ECO:0000259" key="12">
    <source>
        <dbReference type="Pfam" id="PF18437"/>
    </source>
</evidence>
<dbReference type="EMBL" id="UFQS01002611">
    <property type="protein sequence ID" value="SSX14354.1"/>
    <property type="molecule type" value="Genomic_DNA"/>
</dbReference>
<proteinExistence type="inferred from homology"/>
<keyword evidence="4" id="KW-0509">mRNA transport</keyword>
<dbReference type="GO" id="GO:0044613">
    <property type="term" value="C:nuclear pore central transport channel"/>
    <property type="evidence" value="ECO:0007669"/>
    <property type="project" value="TreeGrafter"/>
</dbReference>
<sequence>MSFSFGATSTPAKPATGFGQNTTFGGFGNTSTFGTAPATSTPSLFGGTGTTNTFGASTFGQPAQGTTFGQAAQNTTFGQPAQGSTFGQPAQGQTTGTPSLFGATQAPSSAPSLFGQTNTSFGAPTTSAPAFGFGTNTNTTGTTGFGGFGQQQQQQPLTGFGQQKSAWPAFGTTTSQANTGFGSNTGFGGFGSTGFGQLGMQPQQQQQQQQQNIPQLSADEQFLNAVFNVSIFGDERDATIAKWNHLQSIWGVGKAFFSQNQAPITIDQQNVLSRFKTMGYSKVSGKDNKSGLIAINFNKPVTTVKDMQQQVVNTLNQVFGNKPNLSIFVDSTKPLSETKAQLIFYVEEKSPSNETRKIPAQEVYNFINSQNMSKQQLTNLGVDNIFPFVAPDEDQLKEYLENPPKGIDRRMWTQAKEDNPDPKKFIPVPMIGFQDLKWRIKCQENETESHTLYLQKVDKELSTLKQRHANTSAKIMEHRRKLAELSHRVLKIVVKQESTRKMGIGLSPEEEVIRTKLENMHTIVSAPTQFKGRLSELLSQTRMQRNQWRMVGTSNEYTLDKEAQEEMKSFLTMQQKAMAYLIEIANKDMKDLKIIQEGVSRLVQS</sequence>
<dbReference type="GO" id="GO:0051028">
    <property type="term" value="P:mRNA transport"/>
    <property type="evidence" value="ECO:0007669"/>
    <property type="project" value="UniProtKB-KW"/>
</dbReference>
<reference evidence="13" key="1">
    <citation type="submission" date="2018-04" db="EMBL/GenBank/DDBJ databases">
        <authorList>
            <person name="Go L.Y."/>
            <person name="Mitchell J.A."/>
        </authorList>
    </citation>
    <scope>NUCLEOTIDE SEQUENCE</scope>
    <source>
        <tissue evidence="13">Whole organism</tissue>
    </source>
</reference>
<dbReference type="Gene3D" id="1.20.5.170">
    <property type="match status" value="1"/>
</dbReference>
<feature type="compositionally biased region" description="Polar residues" evidence="10">
    <location>
        <begin position="1"/>
        <end position="11"/>
    </location>
</feature>
<dbReference type="InterPro" id="IPR025712">
    <property type="entry name" value="Nup54_alpha-helical_dom"/>
</dbReference>
<evidence type="ECO:0000256" key="5">
    <source>
        <dbReference type="ARBA" id="ARBA00022927"/>
    </source>
</evidence>
<comment type="similarity">
    <text evidence="9">Belongs to the NUP54 family.</text>
</comment>
<dbReference type="PANTHER" id="PTHR13000:SF0">
    <property type="entry name" value="NUCLEOPORIN P54"/>
    <property type="match status" value="1"/>
</dbReference>
<evidence type="ECO:0000256" key="10">
    <source>
        <dbReference type="SAM" id="MobiDB-lite"/>
    </source>
</evidence>
<dbReference type="AlphaFoldDB" id="A0A336MVN6"/>
<name>A0A336MVN6_CULSO</name>
<evidence type="ECO:0000256" key="8">
    <source>
        <dbReference type="ARBA" id="ARBA00023242"/>
    </source>
</evidence>
<keyword evidence="3" id="KW-0677">Repeat</keyword>
<dbReference type="Pfam" id="PF18437">
    <property type="entry name" value="Nup54_C"/>
    <property type="match status" value="1"/>
</dbReference>
<dbReference type="FunFam" id="1.20.5.490:FF:000003">
    <property type="entry name" value="nucleoporin p54 isoform X1"/>
    <property type="match status" value="1"/>
</dbReference>
<organism evidence="14">
    <name type="scientific">Culicoides sonorensis</name>
    <name type="common">Biting midge</name>
    <dbReference type="NCBI Taxonomy" id="179676"/>
    <lineage>
        <taxon>Eukaryota</taxon>
        <taxon>Metazoa</taxon>
        <taxon>Ecdysozoa</taxon>
        <taxon>Arthropoda</taxon>
        <taxon>Hexapoda</taxon>
        <taxon>Insecta</taxon>
        <taxon>Pterygota</taxon>
        <taxon>Neoptera</taxon>
        <taxon>Endopterygota</taxon>
        <taxon>Diptera</taxon>
        <taxon>Nematocera</taxon>
        <taxon>Chironomoidea</taxon>
        <taxon>Ceratopogonidae</taxon>
        <taxon>Ceratopogoninae</taxon>
        <taxon>Culicoides</taxon>
        <taxon>Monoculicoides</taxon>
    </lineage>
</organism>
<dbReference type="GO" id="GO:0006999">
    <property type="term" value="P:nuclear pore organization"/>
    <property type="evidence" value="ECO:0007669"/>
    <property type="project" value="TreeGrafter"/>
</dbReference>
<dbReference type="Pfam" id="PF13874">
    <property type="entry name" value="Nup54"/>
    <property type="match status" value="1"/>
</dbReference>
<feature type="region of interest" description="Disordered" evidence="10">
    <location>
        <begin position="75"/>
        <end position="127"/>
    </location>
</feature>
<comment type="subcellular location">
    <subcellularLocation>
        <location evidence="1">Nucleus</location>
        <location evidence="1">Nuclear pore complex</location>
    </subcellularLocation>
</comment>
<keyword evidence="5" id="KW-0653">Protein transport</keyword>
<dbReference type="PANTHER" id="PTHR13000">
    <property type="entry name" value="NUCLEOPORIN P54"/>
    <property type="match status" value="1"/>
</dbReference>
<evidence type="ECO:0000259" key="11">
    <source>
        <dbReference type="Pfam" id="PF13874"/>
    </source>
</evidence>
<feature type="region of interest" description="Disordered" evidence="10">
    <location>
        <begin position="1"/>
        <end position="21"/>
    </location>
</feature>
<feature type="compositionally biased region" description="Polar residues" evidence="10">
    <location>
        <begin position="75"/>
        <end position="98"/>
    </location>
</feature>
<reference evidence="14" key="2">
    <citation type="submission" date="2018-07" db="EMBL/GenBank/DDBJ databases">
        <authorList>
            <person name="Quirk P.G."/>
            <person name="Krulwich T.A."/>
        </authorList>
    </citation>
    <scope>NUCLEOTIDE SEQUENCE</scope>
</reference>
<evidence type="ECO:0000313" key="14">
    <source>
        <dbReference type="EMBL" id="SSX33765.1"/>
    </source>
</evidence>
<evidence type="ECO:0000256" key="1">
    <source>
        <dbReference type="ARBA" id="ARBA00004567"/>
    </source>
</evidence>
<dbReference type="InterPro" id="IPR024864">
    <property type="entry name" value="Nup54/Nup57/Nup44"/>
</dbReference>
<protein>
    <submittedName>
        <fullName evidence="14">CSON006929 protein</fullName>
    </submittedName>
</protein>
<evidence type="ECO:0000256" key="2">
    <source>
        <dbReference type="ARBA" id="ARBA00022448"/>
    </source>
</evidence>
<gene>
    <name evidence="14" type="primary">CSON006929</name>
</gene>
<dbReference type="GO" id="GO:0017056">
    <property type="term" value="F:structural constituent of nuclear pore"/>
    <property type="evidence" value="ECO:0007669"/>
    <property type="project" value="TreeGrafter"/>
</dbReference>
<accession>A0A336MVN6</accession>
<feature type="domain" description="Nucleoporin Nup54 alpha-helical" evidence="11">
    <location>
        <begin position="403"/>
        <end position="540"/>
    </location>
</feature>